<evidence type="ECO:0000256" key="3">
    <source>
        <dbReference type="ARBA" id="ARBA00022475"/>
    </source>
</evidence>
<dbReference type="PANTHER" id="PTHR32219">
    <property type="entry name" value="RNA-BINDING PROTEIN YLMH-RELATED"/>
    <property type="match status" value="1"/>
</dbReference>
<dbReference type="EMBL" id="CACSLK010013932">
    <property type="protein sequence ID" value="CAA0815981.1"/>
    <property type="molecule type" value="Genomic_DNA"/>
</dbReference>
<dbReference type="OrthoDB" id="2195113at2759"/>
<protein>
    <submittedName>
        <fullName evidence="13">Proton pump-interactor 1</fullName>
    </submittedName>
</protein>
<evidence type="ECO:0000256" key="8">
    <source>
        <dbReference type="ARBA" id="ARBA00023136"/>
    </source>
</evidence>
<evidence type="ECO:0000256" key="7">
    <source>
        <dbReference type="ARBA" id="ARBA00023054"/>
    </source>
</evidence>
<organism evidence="13 14">
    <name type="scientific">Striga hermonthica</name>
    <name type="common">Purple witchweed</name>
    <name type="synonym">Buchnera hermonthica</name>
    <dbReference type="NCBI Taxonomy" id="68872"/>
    <lineage>
        <taxon>Eukaryota</taxon>
        <taxon>Viridiplantae</taxon>
        <taxon>Streptophyta</taxon>
        <taxon>Embryophyta</taxon>
        <taxon>Tracheophyta</taxon>
        <taxon>Spermatophyta</taxon>
        <taxon>Magnoliopsida</taxon>
        <taxon>eudicotyledons</taxon>
        <taxon>Gunneridae</taxon>
        <taxon>Pentapetalae</taxon>
        <taxon>asterids</taxon>
        <taxon>lamiids</taxon>
        <taxon>Lamiales</taxon>
        <taxon>Orobanchaceae</taxon>
        <taxon>Buchnereae</taxon>
        <taxon>Striga</taxon>
    </lineage>
</organism>
<evidence type="ECO:0000256" key="5">
    <source>
        <dbReference type="ARBA" id="ARBA00022824"/>
    </source>
</evidence>
<keyword evidence="6 12" id="KW-1133">Transmembrane helix</keyword>
<feature type="compositionally biased region" description="Acidic residues" evidence="11">
    <location>
        <begin position="544"/>
        <end position="557"/>
    </location>
</feature>
<evidence type="ECO:0000256" key="9">
    <source>
        <dbReference type="ARBA" id="ARBA00038080"/>
    </source>
</evidence>
<feature type="compositionally biased region" description="Basic and acidic residues" evidence="11">
    <location>
        <begin position="473"/>
        <end position="510"/>
    </location>
</feature>
<feature type="coiled-coil region" evidence="10">
    <location>
        <begin position="240"/>
        <end position="274"/>
    </location>
</feature>
<dbReference type="AlphaFoldDB" id="A0A9N7MWM1"/>
<keyword evidence="4 12" id="KW-0812">Transmembrane</keyword>
<gene>
    <name evidence="13" type="ORF">SHERM_15849</name>
</gene>
<feature type="compositionally biased region" description="Basic and acidic residues" evidence="11">
    <location>
        <begin position="517"/>
        <end position="530"/>
    </location>
</feature>
<evidence type="ECO:0000313" key="14">
    <source>
        <dbReference type="Proteomes" id="UP001153555"/>
    </source>
</evidence>
<comment type="caution">
    <text evidence="13">The sequence shown here is derived from an EMBL/GenBank/DDBJ whole genome shotgun (WGS) entry which is preliminary data.</text>
</comment>
<evidence type="ECO:0000256" key="1">
    <source>
        <dbReference type="ARBA" id="ARBA00004162"/>
    </source>
</evidence>
<keyword evidence="3" id="KW-1003">Cell membrane</keyword>
<feature type="compositionally biased region" description="Acidic residues" evidence="11">
    <location>
        <begin position="447"/>
        <end position="456"/>
    </location>
</feature>
<keyword evidence="5" id="KW-0256">Endoplasmic reticulum</keyword>
<feature type="transmembrane region" description="Helical" evidence="12">
    <location>
        <begin position="606"/>
        <end position="629"/>
    </location>
</feature>
<evidence type="ECO:0000256" key="11">
    <source>
        <dbReference type="SAM" id="MobiDB-lite"/>
    </source>
</evidence>
<evidence type="ECO:0000256" key="2">
    <source>
        <dbReference type="ARBA" id="ARBA00004389"/>
    </source>
</evidence>
<proteinExistence type="inferred from homology"/>
<dbReference type="PANTHER" id="PTHR32219:SF2">
    <property type="entry name" value="PROTON PUMP-INTERACTOR 1"/>
    <property type="match status" value="1"/>
</dbReference>
<evidence type="ECO:0000256" key="6">
    <source>
        <dbReference type="ARBA" id="ARBA00022989"/>
    </source>
</evidence>
<evidence type="ECO:0000256" key="12">
    <source>
        <dbReference type="SAM" id="Phobius"/>
    </source>
</evidence>
<comment type="subcellular location">
    <subcellularLocation>
        <location evidence="1">Cell membrane</location>
        <topology evidence="1">Single-pass membrane protein</topology>
    </subcellularLocation>
    <subcellularLocation>
        <location evidence="2">Endoplasmic reticulum membrane</location>
        <topology evidence="2">Single-pass membrane protein</topology>
    </subcellularLocation>
</comment>
<dbReference type="InterPro" id="IPR055282">
    <property type="entry name" value="PPI1-4"/>
</dbReference>
<evidence type="ECO:0000313" key="13">
    <source>
        <dbReference type="EMBL" id="CAA0815981.1"/>
    </source>
</evidence>
<feature type="coiled-coil region" evidence="10">
    <location>
        <begin position="74"/>
        <end position="106"/>
    </location>
</feature>
<keyword evidence="14" id="KW-1185">Reference proteome</keyword>
<evidence type="ECO:0000256" key="10">
    <source>
        <dbReference type="SAM" id="Coils"/>
    </source>
</evidence>
<feature type="compositionally biased region" description="Basic and acidic residues" evidence="11">
    <location>
        <begin position="558"/>
        <end position="580"/>
    </location>
</feature>
<dbReference type="Proteomes" id="UP001153555">
    <property type="component" value="Unassembled WGS sequence"/>
</dbReference>
<sequence>MAVEVADSSFAIVENVSESNGSTDNKKVNITFGSHGVDEPVKVEVNNVAESNFPKDAVDEWPESKIHSFYVVRYRALEDQNLRAKLDLAEKELQKKNQARLQIVEKIKAKRADRAQVIAQLRSLGVENKQFRTIMDEKRREMEPLQQALGKLRGSGGGEKGPAICSSEEELNDIIKSLQYRIQHESIPLTEEKQILREIKQLEGTRPKVIANAAERARIQDSLGQKEAIQGQVKSIGVDLDGVRKEKQVINAKLKQLDEEKLVIEKDINVLEGELAAVTEKRDKTFETIKDMRKQREEGNSSFYQNRTLLTKAKALAANKEVDALKELSKTEVENFMSLWNTNKAFRADYEKRSLSALDMRQMSKDGRLRGPNEKPLVRNEVVAAPAVVQPKSEALPKPSATKQIPPKEEAMGPTDPPSEQKKAQKAMGRPKSDKDGNSKKKKEVGLEDAADEEEYGYFVGDKPKELGLGLGPKKEEVDEKKLKEQKREEEIAKRNQAEERKRKQAEKMAAKSAAKAQKEAEKKIKEREKRARKKAGSSAIALDSEEPVAEATEEVAEPEKIEEKIEAPQKNKDRKENTVRNRRPRPRGPDSLPKAILKRKKATNYWVWVGPAAAVAVILLLIVGYSYFS</sequence>
<evidence type="ECO:0000256" key="4">
    <source>
        <dbReference type="ARBA" id="ARBA00022692"/>
    </source>
</evidence>
<dbReference type="GO" id="GO:0005886">
    <property type="term" value="C:plasma membrane"/>
    <property type="evidence" value="ECO:0007669"/>
    <property type="project" value="UniProtKB-SubCell"/>
</dbReference>
<keyword evidence="8 12" id="KW-0472">Membrane</keyword>
<feature type="region of interest" description="Disordered" evidence="11">
    <location>
        <begin position="389"/>
        <end position="595"/>
    </location>
</feature>
<accession>A0A9N7MWM1</accession>
<keyword evidence="7 10" id="KW-0175">Coiled coil</keyword>
<dbReference type="GO" id="GO:0005789">
    <property type="term" value="C:endoplasmic reticulum membrane"/>
    <property type="evidence" value="ECO:0007669"/>
    <property type="project" value="UniProtKB-SubCell"/>
</dbReference>
<name>A0A9N7MWM1_STRHE</name>
<comment type="similarity">
    <text evidence="9">Belongs to the plant Proton pump-interactor protein family.</text>
</comment>
<reference evidence="13" key="1">
    <citation type="submission" date="2019-12" db="EMBL/GenBank/DDBJ databases">
        <authorList>
            <person name="Scholes J."/>
        </authorList>
    </citation>
    <scope>NUCLEOTIDE SEQUENCE</scope>
</reference>